<proteinExistence type="predicted"/>
<evidence type="ECO:0000256" key="1">
    <source>
        <dbReference type="SAM" id="MobiDB-lite"/>
    </source>
</evidence>
<protein>
    <recommendedName>
        <fullName evidence="4">Cell surface glycoprotein</fullName>
    </recommendedName>
</protein>
<accession>A0ABD5PYP9</accession>
<keyword evidence="3" id="KW-1185">Reference proteome</keyword>
<gene>
    <name evidence="2" type="ORF">ACFO9K_02000</name>
</gene>
<reference evidence="2 3" key="1">
    <citation type="journal article" date="2019" name="Int. J. Syst. Evol. Microbiol.">
        <title>The Global Catalogue of Microorganisms (GCM) 10K type strain sequencing project: providing services to taxonomists for standard genome sequencing and annotation.</title>
        <authorList>
            <consortium name="The Broad Institute Genomics Platform"/>
            <consortium name="The Broad Institute Genome Sequencing Center for Infectious Disease"/>
            <person name="Wu L."/>
            <person name="Ma J."/>
        </authorList>
    </citation>
    <scope>NUCLEOTIDE SEQUENCE [LARGE SCALE GENOMIC DNA]</scope>
    <source>
        <strain evidence="2 3">XZYJ18</strain>
    </source>
</reference>
<evidence type="ECO:0000313" key="3">
    <source>
        <dbReference type="Proteomes" id="UP001595945"/>
    </source>
</evidence>
<feature type="region of interest" description="Disordered" evidence="1">
    <location>
        <begin position="821"/>
        <end position="868"/>
    </location>
</feature>
<dbReference type="AlphaFoldDB" id="A0ABD5PYP9"/>
<comment type="caution">
    <text evidence="2">The sequence shown here is derived from an EMBL/GenBank/DDBJ whole genome shotgun (WGS) entry which is preliminary data.</text>
</comment>
<sequence length="976" mass="103734">MSGAVLGAEVQRGGQDPTFSPGVGGPNTVVVSEEKPVVFQGEEDINFVQDNGQAIDPSQLIGVSGDAEGIPLEEPIPRDQELGQYAVNGQRDNIGLTVQRPRVTDLELFNERGVDVEGSTVQEDETLLVKADWNFQEAEDLSLEVTDENGNEITGDVLTNVESLTQDQLQELNGAYAEYPEMIDNPGQRGTGTGVEYLQGIGQFNQTQLSTGNTSVESAYWAIDLSDQSAGDYTITVEGWDNLDQESATQSTVVSVTGETNVALDLEGDEATRGENVRYTVRGSTAGASHIVTIEDNDFRNNQVNEEVFRGVEDVVDRGTLDTNNNGQADLAWAQVEVNEDTGLGVGQIDTSYLDDTNVDVNLYQEGVNLTDIAQDPGDTEDDRTLNVVQGGLTFDQPAGTYIAGQEVDVTGSAAPGVDEVAVYVRDQGDWELADINTDGEFTQEDLINVDSDGEWEERDVLLSQASDILSIPGRYRIGVVEGDDVLGQNGTIQEQLSTSAFSSATSEQTSIIVSEPTLGESNNSSLAASFGASAPAMAMQDGNNTTDDQRIQQDTPVTNENPTWVFRTYNGEISVEDGTVEVTGVAPGLQEVLVVMVDSRGRVVTETVSVDNNDIFEEDDIEFVNADGRELNEGEITGMVIGLGRDTVVGDGVVPGQDQADLASLENWIKSFGTGLTKDQVVARIVDETTGEAGSDDLMLRQNFRYADAATSISAILPQSEANVTTQPGLQSRVEPIPAGQTMVVEGVTNRKPDDNTITVEVINGPSADQFDSAAVDQWGRNGIWSVNISTEGIEPGTYTLEVDDGDNTDIVQFQVVGEGEGQQGEQAEQNQTTTEAGNETGAAEQNETQVGEETTAAADDQSQEDVQAGNTLEVRSEGTPLNYTIDFAGNVQAVSDQAEATDEVSDDGTVTGQIGNGDASDVYQFVGRITDVSAQGDLSNATFILNGNEVPPGELVESSGNSSSVVAPAIVGTA</sequence>
<feature type="compositionally biased region" description="Low complexity" evidence="1">
    <location>
        <begin position="825"/>
        <end position="849"/>
    </location>
</feature>
<dbReference type="Proteomes" id="UP001595945">
    <property type="component" value="Unassembled WGS sequence"/>
</dbReference>
<evidence type="ECO:0008006" key="4">
    <source>
        <dbReference type="Google" id="ProtNLM"/>
    </source>
</evidence>
<dbReference type="RefSeq" id="WP_254267473.1">
    <property type="nucleotide sequence ID" value="NZ_CP100400.1"/>
</dbReference>
<evidence type="ECO:0000313" key="2">
    <source>
        <dbReference type="EMBL" id="MFC4823026.1"/>
    </source>
</evidence>
<feature type="region of interest" description="Disordered" evidence="1">
    <location>
        <begin position="1"/>
        <end position="26"/>
    </location>
</feature>
<dbReference type="EMBL" id="JBHSHT010000001">
    <property type="protein sequence ID" value="MFC4823026.1"/>
    <property type="molecule type" value="Genomic_DNA"/>
</dbReference>
<name>A0ABD5PYP9_9EURY</name>
<organism evidence="2 3">
    <name type="scientific">Halorussus aquaticus</name>
    <dbReference type="NCBI Taxonomy" id="2953748"/>
    <lineage>
        <taxon>Archaea</taxon>
        <taxon>Methanobacteriati</taxon>
        <taxon>Methanobacteriota</taxon>
        <taxon>Stenosarchaea group</taxon>
        <taxon>Halobacteria</taxon>
        <taxon>Halobacteriales</taxon>
        <taxon>Haladaptataceae</taxon>
        <taxon>Halorussus</taxon>
    </lineage>
</organism>
<dbReference type="GeneID" id="73045929"/>